<dbReference type="GO" id="GO:0003676">
    <property type="term" value="F:nucleic acid binding"/>
    <property type="evidence" value="ECO:0007669"/>
    <property type="project" value="InterPro"/>
</dbReference>
<evidence type="ECO:0000256" key="1">
    <source>
        <dbReference type="SAM" id="SignalP"/>
    </source>
</evidence>
<evidence type="ECO:0000313" key="4">
    <source>
        <dbReference type="Proteomes" id="UP000634136"/>
    </source>
</evidence>
<dbReference type="GO" id="GO:0004523">
    <property type="term" value="F:RNA-DNA hybrid ribonuclease activity"/>
    <property type="evidence" value="ECO:0007669"/>
    <property type="project" value="InterPro"/>
</dbReference>
<evidence type="ECO:0000313" key="3">
    <source>
        <dbReference type="EMBL" id="KAF7806436.1"/>
    </source>
</evidence>
<name>A0A834W5C5_9FABA</name>
<dbReference type="CDD" id="cd06222">
    <property type="entry name" value="RNase_H_like"/>
    <property type="match status" value="1"/>
</dbReference>
<dbReference type="InterPro" id="IPR036397">
    <property type="entry name" value="RNaseH_sf"/>
</dbReference>
<accession>A0A834W5C5</accession>
<dbReference type="Pfam" id="PF13456">
    <property type="entry name" value="RVT_3"/>
    <property type="match status" value="1"/>
</dbReference>
<dbReference type="InterPro" id="IPR002156">
    <property type="entry name" value="RNaseH_domain"/>
</dbReference>
<protein>
    <submittedName>
        <fullName evidence="3">Putative ribonuclease H-like domain-containing protein</fullName>
    </submittedName>
</protein>
<feature type="domain" description="RNase H type-1" evidence="2">
    <location>
        <begin position="28"/>
        <end position="150"/>
    </location>
</feature>
<feature type="chain" id="PRO_5032737137" evidence="1">
    <location>
        <begin position="17"/>
        <end position="191"/>
    </location>
</feature>
<sequence length="191" mass="21080">MMNAILSLLFSQIASIKSPPPEGYYKLNVDGSYMGNPGVMAAAGVIRDHLGHWVSGFSKFIGPGNSLAAEFWGLLLGLKLAKDLDIHNLMVESDCLAAVDLLHCNDIPLTHHLSPLIHECRSFLLQFAHSKIEHGHREKNHCADLLARNAVTSRTPFVIYNTVPTELFMVFWADLLGITYIRNCKGTLDPG</sequence>
<dbReference type="AlphaFoldDB" id="A0A834W5C5"/>
<reference evidence="3" key="1">
    <citation type="submission" date="2020-09" db="EMBL/GenBank/DDBJ databases">
        <title>Genome-Enabled Discovery of Anthraquinone Biosynthesis in Senna tora.</title>
        <authorList>
            <person name="Kang S.-H."/>
            <person name="Pandey R.P."/>
            <person name="Lee C.-M."/>
            <person name="Sim J.-S."/>
            <person name="Jeong J.-T."/>
            <person name="Choi B.-S."/>
            <person name="Jung M."/>
            <person name="Ginzburg D."/>
            <person name="Zhao K."/>
            <person name="Won S.Y."/>
            <person name="Oh T.-J."/>
            <person name="Yu Y."/>
            <person name="Kim N.-H."/>
            <person name="Lee O.R."/>
            <person name="Lee T.-H."/>
            <person name="Bashyal P."/>
            <person name="Kim T.-S."/>
            <person name="Lee W.-H."/>
            <person name="Kawkins C."/>
            <person name="Kim C.-K."/>
            <person name="Kim J.S."/>
            <person name="Ahn B.O."/>
            <person name="Rhee S.Y."/>
            <person name="Sohng J.K."/>
        </authorList>
    </citation>
    <scope>NUCLEOTIDE SEQUENCE</scope>
    <source>
        <tissue evidence="3">Leaf</tissue>
    </source>
</reference>
<dbReference type="EMBL" id="JAAIUW010000012">
    <property type="protein sequence ID" value="KAF7806436.1"/>
    <property type="molecule type" value="Genomic_DNA"/>
</dbReference>
<dbReference type="InterPro" id="IPR044730">
    <property type="entry name" value="RNase_H-like_dom_plant"/>
</dbReference>
<dbReference type="OrthoDB" id="1227425at2759"/>
<dbReference type="SUPFAM" id="SSF53098">
    <property type="entry name" value="Ribonuclease H-like"/>
    <property type="match status" value="1"/>
</dbReference>
<feature type="signal peptide" evidence="1">
    <location>
        <begin position="1"/>
        <end position="16"/>
    </location>
</feature>
<dbReference type="PANTHER" id="PTHR47723:SF19">
    <property type="entry name" value="POLYNUCLEOTIDYL TRANSFERASE, RIBONUCLEASE H-LIKE SUPERFAMILY PROTEIN"/>
    <property type="match status" value="1"/>
</dbReference>
<proteinExistence type="predicted"/>
<keyword evidence="1" id="KW-0732">Signal</keyword>
<organism evidence="3 4">
    <name type="scientific">Senna tora</name>
    <dbReference type="NCBI Taxonomy" id="362788"/>
    <lineage>
        <taxon>Eukaryota</taxon>
        <taxon>Viridiplantae</taxon>
        <taxon>Streptophyta</taxon>
        <taxon>Embryophyta</taxon>
        <taxon>Tracheophyta</taxon>
        <taxon>Spermatophyta</taxon>
        <taxon>Magnoliopsida</taxon>
        <taxon>eudicotyledons</taxon>
        <taxon>Gunneridae</taxon>
        <taxon>Pentapetalae</taxon>
        <taxon>rosids</taxon>
        <taxon>fabids</taxon>
        <taxon>Fabales</taxon>
        <taxon>Fabaceae</taxon>
        <taxon>Caesalpinioideae</taxon>
        <taxon>Cassia clade</taxon>
        <taxon>Senna</taxon>
    </lineage>
</organism>
<dbReference type="InterPro" id="IPR012337">
    <property type="entry name" value="RNaseH-like_sf"/>
</dbReference>
<comment type="caution">
    <text evidence="3">The sequence shown here is derived from an EMBL/GenBank/DDBJ whole genome shotgun (WGS) entry which is preliminary data.</text>
</comment>
<dbReference type="PANTHER" id="PTHR47723">
    <property type="entry name" value="OS05G0353850 PROTEIN"/>
    <property type="match status" value="1"/>
</dbReference>
<keyword evidence="4" id="KW-1185">Reference proteome</keyword>
<gene>
    <name evidence="3" type="ORF">G2W53_038597</name>
</gene>
<dbReference type="InterPro" id="IPR053151">
    <property type="entry name" value="RNase_H-like"/>
</dbReference>
<evidence type="ECO:0000259" key="2">
    <source>
        <dbReference type="Pfam" id="PF13456"/>
    </source>
</evidence>
<dbReference type="Proteomes" id="UP000634136">
    <property type="component" value="Unassembled WGS sequence"/>
</dbReference>
<dbReference type="Gene3D" id="3.30.420.10">
    <property type="entry name" value="Ribonuclease H-like superfamily/Ribonuclease H"/>
    <property type="match status" value="1"/>
</dbReference>